<dbReference type="InterPro" id="IPR015943">
    <property type="entry name" value="WD40/YVTN_repeat-like_dom_sf"/>
</dbReference>
<dbReference type="SMART" id="SM00320">
    <property type="entry name" value="WD40"/>
    <property type="match status" value="5"/>
</dbReference>
<name>A0A4P9WYZ2_9FUNG</name>
<dbReference type="InterPro" id="IPR011047">
    <property type="entry name" value="Quinoprotein_ADH-like_sf"/>
</dbReference>
<dbReference type="SUPFAM" id="SSF50998">
    <property type="entry name" value="Quinoprotein alcohol dehydrogenase-like"/>
    <property type="match status" value="1"/>
</dbReference>
<reference evidence="6 7" key="1">
    <citation type="journal article" date="2018" name="Nat. Microbiol.">
        <title>Leveraging single-cell genomics to expand the fungal tree of life.</title>
        <authorList>
            <person name="Ahrendt S.R."/>
            <person name="Quandt C.A."/>
            <person name="Ciobanu D."/>
            <person name="Clum A."/>
            <person name="Salamov A."/>
            <person name="Andreopoulos B."/>
            <person name="Cheng J.F."/>
            <person name="Woyke T."/>
            <person name="Pelin A."/>
            <person name="Henrissat B."/>
            <person name="Reynolds N.K."/>
            <person name="Benny G.L."/>
            <person name="Smith M.E."/>
            <person name="James T.Y."/>
            <person name="Grigoriev I.V."/>
        </authorList>
    </citation>
    <scope>NUCLEOTIDE SEQUENCE [LARGE SCALE GENOMIC DNA]</scope>
    <source>
        <strain evidence="6 7">ATCC 52028</strain>
    </source>
</reference>
<accession>A0A4P9WYZ2</accession>
<keyword evidence="1 3" id="KW-0853">WD repeat</keyword>
<evidence type="ECO:0000313" key="7">
    <source>
        <dbReference type="Proteomes" id="UP000274922"/>
    </source>
</evidence>
<dbReference type="EMBL" id="ML014158">
    <property type="protein sequence ID" value="RKP01870.1"/>
    <property type="molecule type" value="Genomic_DNA"/>
</dbReference>
<dbReference type="EMBL" id="ML009139">
    <property type="protein sequence ID" value="RKO97942.1"/>
    <property type="molecule type" value="Genomic_DNA"/>
</dbReference>
<dbReference type="PROSITE" id="PS00678">
    <property type="entry name" value="WD_REPEATS_1"/>
    <property type="match status" value="1"/>
</dbReference>
<dbReference type="PRINTS" id="PR00320">
    <property type="entry name" value="GPROTEINBRPT"/>
</dbReference>
<evidence type="ECO:0000256" key="3">
    <source>
        <dbReference type="PROSITE-ProRule" id="PRU00221"/>
    </source>
</evidence>
<dbReference type="PANTHER" id="PTHR19848:SF8">
    <property type="entry name" value="F-BOX AND WD REPEAT DOMAIN CONTAINING 7"/>
    <property type="match status" value="1"/>
</dbReference>
<organism evidence="4 6">
    <name type="scientific">Caulochytrium protostelioides</name>
    <dbReference type="NCBI Taxonomy" id="1555241"/>
    <lineage>
        <taxon>Eukaryota</taxon>
        <taxon>Fungi</taxon>
        <taxon>Fungi incertae sedis</taxon>
        <taxon>Chytridiomycota</taxon>
        <taxon>Chytridiomycota incertae sedis</taxon>
        <taxon>Chytridiomycetes</taxon>
        <taxon>Caulochytriales</taxon>
        <taxon>Caulochytriaceae</taxon>
        <taxon>Caulochytrium</taxon>
    </lineage>
</organism>
<evidence type="ECO:0000313" key="5">
    <source>
        <dbReference type="EMBL" id="RKP01870.1"/>
    </source>
</evidence>
<dbReference type="STRING" id="1555241.A0A4P9WYZ2"/>
<feature type="repeat" description="WD" evidence="3">
    <location>
        <begin position="306"/>
        <end position="341"/>
    </location>
</feature>
<dbReference type="Proteomes" id="UP000274922">
    <property type="component" value="Unassembled WGS sequence"/>
</dbReference>
<dbReference type="PROSITE" id="PS50294">
    <property type="entry name" value="WD_REPEATS_REGION"/>
    <property type="match status" value="2"/>
</dbReference>
<sequence length="382" mass="42033">MTTPIPDLGPHVGTVADDFLQSDDAIARGIARQVKQRKTVREGRPIMLGSKALCLALTPDGRSAFVGDARHQLRRVDLASGAIGTVFNGHGGPVTCVQTICDAHGEAKTVLTGSWDNTARWWDAQTGQLIRTFSGHDGYVRCLIAFPNENTLYTGSMDGTLRVWDMETGTCRRSVVPHPQQLGLSALAYDPATDSFFLAFSAPEIIQFKRETLTVERLLEGHQTNVHDLVLGDVGDETLWSVSSDKTAKRWDLFRHTCDATLEHPDFVQAVVPVHMPDGTMLIATGARDEAIRFWDPVTDQCVHRITSHFDAITALVVDTPRQRLWSASLDGTLRQWDLTSIIPQRASDQAATQPVIPARRSKLAMSAEEEAELAELLSDDE</sequence>
<dbReference type="Gene3D" id="2.130.10.10">
    <property type="entry name" value="YVTN repeat-like/Quinoprotein amine dehydrogenase"/>
    <property type="match status" value="2"/>
</dbReference>
<keyword evidence="2" id="KW-0677">Repeat</keyword>
<evidence type="ECO:0000313" key="4">
    <source>
        <dbReference type="EMBL" id="RKO97942.1"/>
    </source>
</evidence>
<dbReference type="InterPro" id="IPR001680">
    <property type="entry name" value="WD40_rpt"/>
</dbReference>
<keyword evidence="7" id="KW-1185">Reference proteome</keyword>
<dbReference type="AlphaFoldDB" id="A0A4P9WYZ2"/>
<dbReference type="Pfam" id="PF00400">
    <property type="entry name" value="WD40"/>
    <property type="match status" value="4"/>
</dbReference>
<dbReference type="PROSITE" id="PS50082">
    <property type="entry name" value="WD_REPEATS_2"/>
    <property type="match status" value="3"/>
</dbReference>
<reference evidence="5" key="2">
    <citation type="submission" date="2018-04" db="EMBL/GenBank/DDBJ databases">
        <title>Leveraging single-cell genomics to expand the Fungal Tree of Life.</title>
        <authorList>
            <consortium name="DOE Joint Genome Institute"/>
            <person name="Ahrendt S.R."/>
            <person name="Quandt C.A."/>
            <person name="Ciobanu D."/>
            <person name="Clum A."/>
            <person name="Salamov A."/>
            <person name="Andreopoulos B."/>
            <person name="Cheng J.-F."/>
            <person name="Woyke T."/>
            <person name="Pelin A."/>
            <person name="Henrissat B."/>
            <person name="Benny G.L."/>
            <person name="Smith M.E."/>
            <person name="James T.Y."/>
            <person name="Grigoriev I.V."/>
        </authorList>
    </citation>
    <scope>NUCLEOTIDE SEQUENCE</scope>
    <source>
        <strain evidence="5">ATCC 52028</strain>
    </source>
</reference>
<reference evidence="4" key="3">
    <citation type="submission" date="2018-08" db="EMBL/GenBank/DDBJ databases">
        <title>Leveraging single-cell genomics to expand the Fungal Tree of Life.</title>
        <authorList>
            <consortium name="DOE Joint Genome Institute"/>
            <person name="Ahrendt S.R."/>
            <person name="Quandt C.A."/>
            <person name="Ciobanu D."/>
            <person name="Clum A."/>
            <person name="Salamov A."/>
            <person name="Andreopoulos B."/>
            <person name="Cheng J.-F."/>
            <person name="Woyke T."/>
            <person name="Pelin A."/>
            <person name="Henrissat B."/>
            <person name="Reynolds N."/>
            <person name="Benny G.L."/>
            <person name="Smith M.E."/>
            <person name="James T.Y."/>
            <person name="Grigoriev I.V."/>
        </authorList>
    </citation>
    <scope>NUCLEOTIDE SEQUENCE</scope>
    <source>
        <strain evidence="4">ATCC 52028</strain>
    </source>
</reference>
<evidence type="ECO:0000313" key="6">
    <source>
        <dbReference type="Proteomes" id="UP000268535"/>
    </source>
</evidence>
<evidence type="ECO:0000256" key="2">
    <source>
        <dbReference type="ARBA" id="ARBA00022737"/>
    </source>
</evidence>
<proteinExistence type="predicted"/>
<dbReference type="Proteomes" id="UP000268535">
    <property type="component" value="Unassembled WGS sequence"/>
</dbReference>
<feature type="repeat" description="WD" evidence="3">
    <location>
        <begin position="133"/>
        <end position="174"/>
    </location>
</feature>
<evidence type="ECO:0000256" key="1">
    <source>
        <dbReference type="ARBA" id="ARBA00022574"/>
    </source>
</evidence>
<dbReference type="OrthoDB" id="6262491at2759"/>
<dbReference type="InterPro" id="IPR020472">
    <property type="entry name" value="WD40_PAC1"/>
</dbReference>
<dbReference type="InterPro" id="IPR019775">
    <property type="entry name" value="WD40_repeat_CS"/>
</dbReference>
<feature type="repeat" description="WD" evidence="3">
    <location>
        <begin position="87"/>
        <end position="132"/>
    </location>
</feature>
<dbReference type="PANTHER" id="PTHR19848">
    <property type="entry name" value="WD40 REPEAT PROTEIN"/>
    <property type="match status" value="1"/>
</dbReference>
<gene>
    <name evidence="4" type="ORF">CAUPRSCDRAFT_5724</name>
    <name evidence="5" type="ORF">CXG81DRAFT_11429</name>
</gene>
<dbReference type="CDD" id="cd00200">
    <property type="entry name" value="WD40"/>
    <property type="match status" value="1"/>
</dbReference>
<protein>
    <submittedName>
        <fullName evidence="4">WD40 repeat-like protein</fullName>
    </submittedName>
</protein>